<accession>A0A1I1GZ77</accession>
<dbReference type="Proteomes" id="UP000198862">
    <property type="component" value="Unassembled WGS sequence"/>
</dbReference>
<dbReference type="RefSeq" id="WP_091980938.1">
    <property type="nucleotide sequence ID" value="NZ_FOLO01000005.1"/>
</dbReference>
<sequence length="199" mass="22575">MNLCEIQINKKPPESGLTRRDFLRSTTSIALLATLGTTKPIFSKNIILGTNFDSFTLVEETTLKAVQMILFPDDGDGPSAEDLRAYQYLDWALEDPQNISDGDRSFIKKGIAWLDELANKNFQKDFIYSSTIHKNTLLDQISHSKSGENWISLLLYYLIEALTLDPIYGGNKNGIGWRWLKHQPGFPQPGINKTYLNFI</sequence>
<dbReference type="InterPro" id="IPR027056">
    <property type="entry name" value="Gluconate_2DH_su3"/>
</dbReference>
<proteinExistence type="predicted"/>
<evidence type="ECO:0000313" key="1">
    <source>
        <dbReference type="EMBL" id="SFC14473.1"/>
    </source>
</evidence>
<protein>
    <submittedName>
        <fullName evidence="1">Gluconate 2-dehydrogenase gamma chain</fullName>
    </submittedName>
</protein>
<dbReference type="OrthoDB" id="6259504at2"/>
<dbReference type="EMBL" id="FOLO01000005">
    <property type="protein sequence ID" value="SFC14473.1"/>
    <property type="molecule type" value="Genomic_DNA"/>
</dbReference>
<dbReference type="Pfam" id="PF13618">
    <property type="entry name" value="Gluconate_2-dh3"/>
    <property type="match status" value="1"/>
</dbReference>
<keyword evidence="2" id="KW-1185">Reference proteome</keyword>
<evidence type="ECO:0000313" key="2">
    <source>
        <dbReference type="Proteomes" id="UP000198862"/>
    </source>
</evidence>
<dbReference type="AlphaFoldDB" id="A0A1I1GZ77"/>
<dbReference type="STRING" id="1123010.SAMN02745724_01014"/>
<reference evidence="1 2" key="1">
    <citation type="submission" date="2016-10" db="EMBL/GenBank/DDBJ databases">
        <authorList>
            <person name="de Groot N.N."/>
        </authorList>
    </citation>
    <scope>NUCLEOTIDE SEQUENCE [LARGE SCALE GENOMIC DNA]</scope>
    <source>
        <strain evidence="1 2">DSM 6059</strain>
    </source>
</reference>
<organism evidence="1 2">
    <name type="scientific">Pseudoalteromonas denitrificans DSM 6059</name>
    <dbReference type="NCBI Taxonomy" id="1123010"/>
    <lineage>
        <taxon>Bacteria</taxon>
        <taxon>Pseudomonadati</taxon>
        <taxon>Pseudomonadota</taxon>
        <taxon>Gammaproteobacteria</taxon>
        <taxon>Alteromonadales</taxon>
        <taxon>Pseudoalteromonadaceae</taxon>
        <taxon>Pseudoalteromonas</taxon>
    </lineage>
</organism>
<gene>
    <name evidence="1" type="ORF">SAMN02745724_01014</name>
</gene>
<name>A0A1I1GZ77_9GAMM</name>